<dbReference type="InterPro" id="IPR036942">
    <property type="entry name" value="Beta-barrel_TonB_sf"/>
</dbReference>
<evidence type="ECO:0000256" key="11">
    <source>
        <dbReference type="RuleBase" id="RU003357"/>
    </source>
</evidence>
<feature type="short sequence motif" description="TonB C-terminal box" evidence="10">
    <location>
        <begin position="938"/>
        <end position="955"/>
    </location>
</feature>
<keyword evidence="15" id="KW-0675">Receptor</keyword>
<evidence type="ECO:0000256" key="7">
    <source>
        <dbReference type="ARBA" id="ARBA00023136"/>
    </source>
</evidence>
<evidence type="ECO:0000313" key="16">
    <source>
        <dbReference type="Proteomes" id="UP000676428"/>
    </source>
</evidence>
<keyword evidence="5 12" id="KW-0732">Signal</keyword>
<dbReference type="PROSITE" id="PS52016">
    <property type="entry name" value="TONB_DEPENDENT_REC_3"/>
    <property type="match status" value="1"/>
</dbReference>
<sequence length="955" mass="103113">MNHKNILARAVSLALAGGTLAVSFTGSVAVAAEEQNAQKVERIEVTGSRIKRTDVETSSPVMVMDATEIKQSGYDRVEDILNQLPQIEAAETSFLANGATGTATLDLRGLGSNRTLVLINGRRMQAGSIYSQSADVNQIPASLVKRVEVLTGGAAAVYGADAVAGVVNFVMDDDFEGFQFNAGASGYQHKNDNSYIQGLMDERGYDYPDGYNGIDGKAYSMDMTMGGNFDNGKGHATVYAVWRRNDELRQGSRDYSSCALNNAGTVCGGSATAPNPYFDVFPVVDGEMGKDEFFGFLNPNGAGFIEDPDGVMNLYNYAPVNHFMRPNERFSTGAFVNYEINEHFRPYLEVSFMHNRTAGQIAESGTFFNNELLMDYNNPLMTDAQKAQLQEYFGQTPDDQFIMYIGKRNVEGGPRSDNMEHTSYRILTGMEGDINGTWSYDISYSYSATSSSSIYKNDLLATQIPQRVGAVGTECLEADGCLYYNVFELGGVTAEQAAQLAGVGTLNGIVKQTIYNGYISGDLGWSLPTTENTIGVVIGAERRELDYERTADTIYAEGLLLGQGGPTEDIIGDINVNEVFAELAIPVLDNLNVNLAGRLSDYDTTGTDSTYSIGADYTLADAYKFRASYARAVRAPNVSELFSSTGIGLWSGADPCAGSAEAIENRGLDAEMCARTGVTSDLYGNISSSPANQYNEVSGGNTELKPETADTYTVGVVGSPFEGFNFSIDYFKIKMEKVIDSIGAETILENCALTGDATFCDNIHRSVSGSLWLGQTGYVENALANIGSRTWEGVDLTSGYQMELGSGTLAFSLNGSYSIKKEIEPVAGASNLAYDCSGVISSRCGVASPKWRHTIRTEYLADDYSIALKWRFYGKVDYNDSTDVLVGDGISSYSFFDLSGNYAVNDYITITAGVNNILDKEPPMVGGTLATNANTMSGFYDSLGRFLFTSVGVKF</sequence>
<keyword evidence="2 9" id="KW-0813">Transport</keyword>
<dbReference type="PANTHER" id="PTHR47234">
    <property type="match status" value="1"/>
</dbReference>
<evidence type="ECO:0000256" key="6">
    <source>
        <dbReference type="ARBA" id="ARBA00023077"/>
    </source>
</evidence>
<dbReference type="Proteomes" id="UP000676428">
    <property type="component" value="Chromosome"/>
</dbReference>
<dbReference type="SUPFAM" id="SSF56935">
    <property type="entry name" value="Porins"/>
    <property type="match status" value="1"/>
</dbReference>
<keyword evidence="16" id="KW-1185">Reference proteome</keyword>
<dbReference type="RefSeq" id="WP_213681513.1">
    <property type="nucleotide sequence ID" value="NZ_CP074572.1"/>
</dbReference>
<evidence type="ECO:0000313" key="15">
    <source>
        <dbReference type="EMBL" id="QVK22866.1"/>
    </source>
</evidence>
<dbReference type="Pfam" id="PF07715">
    <property type="entry name" value="Plug"/>
    <property type="match status" value="1"/>
</dbReference>
<organism evidence="15 16">
    <name type="scientific">Shewanella dokdonensis</name>
    <dbReference type="NCBI Taxonomy" id="712036"/>
    <lineage>
        <taxon>Bacteria</taxon>
        <taxon>Pseudomonadati</taxon>
        <taxon>Pseudomonadota</taxon>
        <taxon>Gammaproteobacteria</taxon>
        <taxon>Alteromonadales</taxon>
        <taxon>Shewanellaceae</taxon>
        <taxon>Shewanella</taxon>
    </lineage>
</organism>
<dbReference type="Gene3D" id="2.170.130.10">
    <property type="entry name" value="TonB-dependent receptor, plug domain"/>
    <property type="match status" value="1"/>
</dbReference>
<dbReference type="Pfam" id="PF00593">
    <property type="entry name" value="TonB_dep_Rec_b-barrel"/>
    <property type="match status" value="1"/>
</dbReference>
<dbReference type="InterPro" id="IPR000531">
    <property type="entry name" value="Beta-barrel_TonB"/>
</dbReference>
<feature type="domain" description="TonB-dependent receptor-like beta-barrel" evidence="13">
    <location>
        <begin position="400"/>
        <end position="917"/>
    </location>
</feature>
<keyword evidence="6 11" id="KW-0798">TonB box</keyword>
<gene>
    <name evidence="15" type="ORF">KHX94_17010</name>
</gene>
<dbReference type="PANTHER" id="PTHR47234:SF2">
    <property type="entry name" value="TONB-DEPENDENT RECEPTOR"/>
    <property type="match status" value="1"/>
</dbReference>
<protein>
    <submittedName>
        <fullName evidence="15">TonB-dependent receptor</fullName>
    </submittedName>
</protein>
<evidence type="ECO:0000256" key="4">
    <source>
        <dbReference type="ARBA" id="ARBA00022692"/>
    </source>
</evidence>
<feature type="domain" description="TonB-dependent receptor plug" evidence="14">
    <location>
        <begin position="56"/>
        <end position="166"/>
    </location>
</feature>
<dbReference type="Gene3D" id="2.40.170.20">
    <property type="entry name" value="TonB-dependent receptor, beta-barrel domain"/>
    <property type="match status" value="1"/>
</dbReference>
<dbReference type="InterPro" id="IPR037066">
    <property type="entry name" value="Plug_dom_sf"/>
</dbReference>
<feature type="chain" id="PRO_5046602232" evidence="12">
    <location>
        <begin position="32"/>
        <end position="955"/>
    </location>
</feature>
<keyword evidence="4 9" id="KW-0812">Transmembrane</keyword>
<feature type="signal peptide" evidence="12">
    <location>
        <begin position="1"/>
        <end position="31"/>
    </location>
</feature>
<evidence type="ECO:0000259" key="13">
    <source>
        <dbReference type="Pfam" id="PF00593"/>
    </source>
</evidence>
<evidence type="ECO:0000256" key="10">
    <source>
        <dbReference type="PROSITE-ProRule" id="PRU10144"/>
    </source>
</evidence>
<accession>A0ABX8DF67</accession>
<keyword evidence="7 9" id="KW-0472">Membrane</keyword>
<evidence type="ECO:0000256" key="1">
    <source>
        <dbReference type="ARBA" id="ARBA00004571"/>
    </source>
</evidence>
<proteinExistence type="inferred from homology"/>
<evidence type="ECO:0000256" key="2">
    <source>
        <dbReference type="ARBA" id="ARBA00022448"/>
    </source>
</evidence>
<evidence type="ECO:0000259" key="14">
    <source>
        <dbReference type="Pfam" id="PF07715"/>
    </source>
</evidence>
<dbReference type="InterPro" id="IPR010917">
    <property type="entry name" value="TonB_rcpt_CS"/>
</dbReference>
<keyword evidence="3 9" id="KW-1134">Transmembrane beta strand</keyword>
<dbReference type="EMBL" id="CP074572">
    <property type="protein sequence ID" value="QVK22866.1"/>
    <property type="molecule type" value="Genomic_DNA"/>
</dbReference>
<dbReference type="PROSITE" id="PS01156">
    <property type="entry name" value="TONB_DEPENDENT_REC_2"/>
    <property type="match status" value="1"/>
</dbReference>
<evidence type="ECO:0000256" key="3">
    <source>
        <dbReference type="ARBA" id="ARBA00022452"/>
    </source>
</evidence>
<dbReference type="InterPro" id="IPR039426">
    <property type="entry name" value="TonB-dep_rcpt-like"/>
</dbReference>
<reference evidence="15 16" key="1">
    <citation type="journal article" date="2012" name="Int. J. Syst. Evol. Microbiol.">
        <title>Shewanella dokdonensis sp. nov., isolated from seawater.</title>
        <authorList>
            <person name="Sung H.R."/>
            <person name="Yoon J.H."/>
            <person name="Ghim S.Y."/>
        </authorList>
    </citation>
    <scope>NUCLEOTIDE SEQUENCE [LARGE SCALE GENOMIC DNA]</scope>
    <source>
        <strain evidence="15 16">DSM 23626</strain>
    </source>
</reference>
<evidence type="ECO:0000256" key="12">
    <source>
        <dbReference type="SAM" id="SignalP"/>
    </source>
</evidence>
<comment type="subcellular location">
    <subcellularLocation>
        <location evidence="1 9">Cell outer membrane</location>
        <topology evidence="1 9">Multi-pass membrane protein</topology>
    </subcellularLocation>
</comment>
<evidence type="ECO:0000256" key="9">
    <source>
        <dbReference type="PROSITE-ProRule" id="PRU01360"/>
    </source>
</evidence>
<name>A0ABX8DF67_9GAMM</name>
<evidence type="ECO:0000256" key="5">
    <source>
        <dbReference type="ARBA" id="ARBA00022729"/>
    </source>
</evidence>
<dbReference type="InterPro" id="IPR012910">
    <property type="entry name" value="Plug_dom"/>
</dbReference>
<keyword evidence="8 9" id="KW-0998">Cell outer membrane</keyword>
<evidence type="ECO:0000256" key="8">
    <source>
        <dbReference type="ARBA" id="ARBA00023237"/>
    </source>
</evidence>
<comment type="similarity">
    <text evidence="9 11">Belongs to the TonB-dependent receptor family.</text>
</comment>